<dbReference type="CDD" id="cd02440">
    <property type="entry name" value="AdoMet_MTases"/>
    <property type="match status" value="1"/>
</dbReference>
<dbReference type="Gene3D" id="3.40.50.150">
    <property type="entry name" value="Vaccinia Virus protein VP39"/>
    <property type="match status" value="1"/>
</dbReference>
<dbReference type="PANTHER" id="PTHR43042">
    <property type="entry name" value="SAM-DEPENDENT METHYLTRANSFERASE"/>
    <property type="match status" value="1"/>
</dbReference>
<dbReference type="PANTHER" id="PTHR43042:SF3">
    <property type="entry name" value="RIBOSOMAL RNA LARGE SUBUNIT METHYLTRANSFERASE YWBD-RELATED"/>
    <property type="match status" value="1"/>
</dbReference>
<dbReference type="AlphaFoldDB" id="A0A1Y6KSP8"/>
<evidence type="ECO:0000256" key="2">
    <source>
        <dbReference type="ARBA" id="ARBA00022603"/>
    </source>
</evidence>
<keyword evidence="4" id="KW-0949">S-adenosyl-L-methionine</keyword>
<proteinExistence type="predicted"/>
<evidence type="ECO:0000256" key="1">
    <source>
        <dbReference type="ARBA" id="ARBA00022552"/>
    </source>
</evidence>
<dbReference type="EMBL" id="FYAH01000001">
    <property type="protein sequence ID" value="SMY15111.1"/>
    <property type="molecule type" value="Genomic_DNA"/>
</dbReference>
<dbReference type="Proteomes" id="UP000196485">
    <property type="component" value="Unassembled WGS sequence"/>
</dbReference>
<accession>A0A1Y6KSP8</accession>
<evidence type="ECO:0000313" key="6">
    <source>
        <dbReference type="EMBL" id="SMY15111.1"/>
    </source>
</evidence>
<organism evidence="6 7">
    <name type="scientific">Photobacterium aquimaris</name>
    <dbReference type="NCBI Taxonomy" id="512643"/>
    <lineage>
        <taxon>Bacteria</taxon>
        <taxon>Pseudomonadati</taxon>
        <taxon>Pseudomonadota</taxon>
        <taxon>Gammaproteobacteria</taxon>
        <taxon>Vibrionales</taxon>
        <taxon>Vibrionaceae</taxon>
        <taxon>Photobacterium</taxon>
    </lineage>
</organism>
<name>A0A1Y6KSP8_9GAMM</name>
<dbReference type="GO" id="GO:0006364">
    <property type="term" value="P:rRNA processing"/>
    <property type="evidence" value="ECO:0007669"/>
    <property type="project" value="UniProtKB-KW"/>
</dbReference>
<dbReference type="SUPFAM" id="SSF53335">
    <property type="entry name" value="S-adenosyl-L-methionine-dependent methyltransferases"/>
    <property type="match status" value="1"/>
</dbReference>
<gene>
    <name evidence="6" type="primary">rlmI_1</name>
    <name evidence="6" type="ORF">PAQU9191_00329</name>
</gene>
<dbReference type="EC" id="2.1.1.191" evidence="6"/>
<evidence type="ECO:0000313" key="7">
    <source>
        <dbReference type="Proteomes" id="UP000196485"/>
    </source>
</evidence>
<keyword evidence="2 6" id="KW-0489">Methyltransferase</keyword>
<keyword evidence="1" id="KW-0698">rRNA processing</keyword>
<dbReference type="InterPro" id="IPR029063">
    <property type="entry name" value="SAM-dependent_MTases_sf"/>
</dbReference>
<dbReference type="GO" id="GO:0008168">
    <property type="term" value="F:methyltransferase activity"/>
    <property type="evidence" value="ECO:0007669"/>
    <property type="project" value="UniProtKB-KW"/>
</dbReference>
<keyword evidence="3 6" id="KW-0808">Transferase</keyword>
<sequence>MEISALPTLEAHLLTALTTPPTEVRRLFHGRGRCWLGLEQITVDWLQGQVLVSLFKEPDADFMAALTDLLARLTQTDVWQASGARCLLLQHRDRQGSPMDVVWGQSSDYQDVIESGLTYKLDLGRNQNNGLFLDMRYGRDWVREHAAGKRVLNLFAYTCGFSVAAIAGGAEFVVNLDMAKAALSRGRDNHHLNNHDLKKVSFLGHELFKSWGKVRKMGPYDLIIIDPPSFQKGSFALTKDYQKILRRLPELLTAEGVVLACVNDPSLTSQFLIDGMASEAPDMVFTQRLDNPPEFNEIEPEGGLKALVFERRS</sequence>
<dbReference type="Pfam" id="PF10672">
    <property type="entry name" value="Methyltrans_SAM"/>
    <property type="match status" value="1"/>
</dbReference>
<dbReference type="RefSeq" id="WP_087819447.1">
    <property type="nucleotide sequence ID" value="NZ_FYAH01000001.1"/>
</dbReference>
<evidence type="ECO:0000256" key="3">
    <source>
        <dbReference type="ARBA" id="ARBA00022679"/>
    </source>
</evidence>
<dbReference type="InterPro" id="IPR019614">
    <property type="entry name" value="SAM-dep_methyl-trfase"/>
</dbReference>
<keyword evidence="7" id="KW-1185">Reference proteome</keyword>
<feature type="domain" description="S-adenosylmethionine-dependent methyltransferase" evidence="5">
    <location>
        <begin position="25"/>
        <end position="309"/>
    </location>
</feature>
<protein>
    <submittedName>
        <fullName evidence="6">Ribosomal RNA large subunit methyltransferase I</fullName>
        <ecNumber evidence="6">2.1.1.191</ecNumber>
    </submittedName>
</protein>
<dbReference type="GO" id="GO:0032259">
    <property type="term" value="P:methylation"/>
    <property type="evidence" value="ECO:0007669"/>
    <property type="project" value="UniProtKB-KW"/>
</dbReference>
<evidence type="ECO:0000256" key="4">
    <source>
        <dbReference type="ARBA" id="ARBA00022691"/>
    </source>
</evidence>
<reference evidence="7" key="1">
    <citation type="submission" date="2017-06" db="EMBL/GenBank/DDBJ databases">
        <authorList>
            <person name="Rodrigo-Torres L."/>
            <person name="Arahal R. D."/>
            <person name="Lucena T."/>
        </authorList>
    </citation>
    <scope>NUCLEOTIDE SEQUENCE [LARGE SCALE GENOMIC DNA]</scope>
    <source>
        <strain evidence="7">type strain: CECT 9192</strain>
    </source>
</reference>
<evidence type="ECO:0000259" key="5">
    <source>
        <dbReference type="Pfam" id="PF10672"/>
    </source>
</evidence>